<evidence type="ECO:0000313" key="2">
    <source>
        <dbReference type="Proteomes" id="UP000077755"/>
    </source>
</evidence>
<dbReference type="EMBL" id="CP093344">
    <property type="protein sequence ID" value="WOG87058.1"/>
    <property type="molecule type" value="Genomic_DNA"/>
</dbReference>
<sequence length="215" mass="24088">MDEQGLKSTSEMTRSLKQKLKKYGLALKKRAIGVGPDPDPSQSNREGTVDLGKDSDTLVFSELSVNVVCDSESEFGESVLNDFDLSAEKIELTEPIDVYVEEKIEFTEPIDVNVEEKLESTEPIDVDVEETEVVDKMMVEENCKWVRLSGNSEKVDQGANSATIFKEPVANPAPASSTNTNFIEIAKKRGLTFDRPRWWPSDEVIARDWKRRLAG</sequence>
<dbReference type="Proteomes" id="UP000077755">
    <property type="component" value="Chromosome 2"/>
</dbReference>
<gene>
    <name evidence="1" type="ORF">DCAR_0206278</name>
</gene>
<proteinExistence type="predicted"/>
<evidence type="ECO:0000313" key="1">
    <source>
        <dbReference type="EMBL" id="WOG87058.1"/>
    </source>
</evidence>
<accession>A0A161X182</accession>
<organism evidence="1 2">
    <name type="scientific">Daucus carota subsp. sativus</name>
    <name type="common">Carrot</name>
    <dbReference type="NCBI Taxonomy" id="79200"/>
    <lineage>
        <taxon>Eukaryota</taxon>
        <taxon>Viridiplantae</taxon>
        <taxon>Streptophyta</taxon>
        <taxon>Embryophyta</taxon>
        <taxon>Tracheophyta</taxon>
        <taxon>Spermatophyta</taxon>
        <taxon>Magnoliopsida</taxon>
        <taxon>eudicotyledons</taxon>
        <taxon>Gunneridae</taxon>
        <taxon>Pentapetalae</taxon>
        <taxon>asterids</taxon>
        <taxon>campanulids</taxon>
        <taxon>Apiales</taxon>
        <taxon>Apiaceae</taxon>
        <taxon>Apioideae</taxon>
        <taxon>Scandiceae</taxon>
        <taxon>Daucinae</taxon>
        <taxon>Daucus</taxon>
        <taxon>Daucus sect. Daucus</taxon>
    </lineage>
</organism>
<protein>
    <submittedName>
        <fullName evidence="1">Uncharacterized protein</fullName>
    </submittedName>
</protein>
<name>A0A161X182_DAUCS</name>
<reference evidence="1" key="1">
    <citation type="journal article" date="2016" name="Nat. Genet.">
        <title>A high-quality carrot genome assembly provides new insights into carotenoid accumulation and asterid genome evolution.</title>
        <authorList>
            <person name="Iorizzo M."/>
            <person name="Ellison S."/>
            <person name="Senalik D."/>
            <person name="Zeng P."/>
            <person name="Satapoomin P."/>
            <person name="Huang J."/>
            <person name="Bowman M."/>
            <person name="Iovene M."/>
            <person name="Sanseverino W."/>
            <person name="Cavagnaro P."/>
            <person name="Yildiz M."/>
            <person name="Macko-Podgorni A."/>
            <person name="Moranska E."/>
            <person name="Grzebelus E."/>
            <person name="Grzebelus D."/>
            <person name="Ashrafi H."/>
            <person name="Zheng Z."/>
            <person name="Cheng S."/>
            <person name="Spooner D."/>
            <person name="Van Deynze A."/>
            <person name="Simon P."/>
        </authorList>
    </citation>
    <scope>NUCLEOTIDE SEQUENCE</scope>
    <source>
        <tissue evidence="1">Leaf</tissue>
    </source>
</reference>
<reference evidence="1" key="2">
    <citation type="submission" date="2022-03" db="EMBL/GenBank/DDBJ databases">
        <title>Draft title - Genomic analysis of global carrot germplasm unveils the trajectory of domestication and the origin of high carotenoid orange carrot.</title>
        <authorList>
            <person name="Iorizzo M."/>
            <person name="Ellison S."/>
            <person name="Senalik D."/>
            <person name="Macko-Podgorni A."/>
            <person name="Grzebelus D."/>
            <person name="Bostan H."/>
            <person name="Rolling W."/>
            <person name="Curaba J."/>
            <person name="Simon P."/>
        </authorList>
    </citation>
    <scope>NUCLEOTIDE SEQUENCE</scope>
    <source>
        <tissue evidence="1">Leaf</tissue>
    </source>
</reference>
<dbReference type="AlphaFoldDB" id="A0A161X182"/>
<keyword evidence="2" id="KW-1185">Reference proteome</keyword>
<dbReference type="Gramene" id="KZN04745">
    <property type="protein sequence ID" value="KZN04745"/>
    <property type="gene ID" value="DCAR_005582"/>
</dbReference>